<evidence type="ECO:0000256" key="6">
    <source>
        <dbReference type="SAM" id="MobiDB-lite"/>
    </source>
</evidence>
<dbReference type="Proteomes" id="UP000078397">
    <property type="component" value="Unassembled WGS sequence"/>
</dbReference>
<accession>A0A179F5L2</accession>
<dbReference type="InterPro" id="IPR002293">
    <property type="entry name" value="AA/rel_permease1"/>
</dbReference>
<dbReference type="GO" id="GO:0016020">
    <property type="term" value="C:membrane"/>
    <property type="evidence" value="ECO:0007669"/>
    <property type="project" value="UniProtKB-SubCell"/>
</dbReference>
<feature type="transmembrane region" description="Helical" evidence="7">
    <location>
        <begin position="207"/>
        <end position="226"/>
    </location>
</feature>
<dbReference type="Gene3D" id="1.20.1740.10">
    <property type="entry name" value="Amino acid/polyamine transporter I"/>
    <property type="match status" value="1"/>
</dbReference>
<dbReference type="GeneID" id="28849769"/>
<dbReference type="PIRSF" id="PIRSF006060">
    <property type="entry name" value="AA_transporter"/>
    <property type="match status" value="1"/>
</dbReference>
<feature type="compositionally biased region" description="Basic and acidic residues" evidence="6">
    <location>
        <begin position="1"/>
        <end position="15"/>
    </location>
</feature>
<feature type="transmembrane region" description="Helical" evidence="7">
    <location>
        <begin position="316"/>
        <end position="337"/>
    </location>
</feature>
<evidence type="ECO:0000256" key="3">
    <source>
        <dbReference type="ARBA" id="ARBA00022692"/>
    </source>
</evidence>
<keyword evidence="9" id="KW-1185">Reference proteome</keyword>
<dbReference type="PANTHER" id="PTHR45649:SF4">
    <property type="entry name" value="TRANSPORTER, PUTATIVE (EUROFUNG)-RELATED"/>
    <property type="match status" value="1"/>
</dbReference>
<feature type="region of interest" description="Disordered" evidence="6">
    <location>
        <begin position="1"/>
        <end position="70"/>
    </location>
</feature>
<keyword evidence="2" id="KW-0813">Transport</keyword>
<feature type="compositionally biased region" description="Acidic residues" evidence="6">
    <location>
        <begin position="42"/>
        <end position="51"/>
    </location>
</feature>
<sequence>MDTKAEPRSASRESSRSLNGTKLTPYPKLTPNGVRGRRNDGMDSEEMAVEDPESHRRMTKSTSADAADMRRMGRDQELVRSFRTFSVASFAAVATAVWEFTIFLITPALIDGGSPTLVYSTIWAFVGFGPTYLSMAEMASMAPIAGAQYHWVSEFAPENMQKPLSYVSGWTSSLALQAGQSLGVLLTGTLIQTTIRVNYPEYTAPPWHMFVFILVAVVTAFAGSVWGYRVLPHWQNAAFAFHVLVYFAVLIPIWVNAPKATSEKVWTGFENFGGWSSLALAVMIGQLPGISVQVGVDTTVHMAEEVRNAAVSVPKAMLAVYITDFVLVLPMLVTIMYHIPDTAAAIEDISTYPVVYVLRQSMNTAWLTVVLVAINALYR</sequence>
<dbReference type="Pfam" id="PF13520">
    <property type="entry name" value="AA_permease_2"/>
    <property type="match status" value="1"/>
</dbReference>
<evidence type="ECO:0000256" key="5">
    <source>
        <dbReference type="ARBA" id="ARBA00023136"/>
    </source>
</evidence>
<reference evidence="8 9" key="1">
    <citation type="journal article" date="2016" name="PLoS Pathog.">
        <title>Biosynthesis of antibiotic leucinostatins in bio-control fungus Purpureocillium lilacinum and their inhibition on phytophthora revealed by genome mining.</title>
        <authorList>
            <person name="Wang G."/>
            <person name="Liu Z."/>
            <person name="Lin R."/>
            <person name="Li E."/>
            <person name="Mao Z."/>
            <person name="Ling J."/>
            <person name="Yang Y."/>
            <person name="Yin W.B."/>
            <person name="Xie B."/>
        </authorList>
    </citation>
    <scope>NUCLEOTIDE SEQUENCE [LARGE SCALE GENOMIC DNA]</scope>
    <source>
        <strain evidence="8">170</strain>
    </source>
</reference>
<evidence type="ECO:0000313" key="8">
    <source>
        <dbReference type="EMBL" id="OAQ60692.1"/>
    </source>
</evidence>
<feature type="transmembrane region" description="Helical" evidence="7">
    <location>
        <begin position="238"/>
        <end position="255"/>
    </location>
</feature>
<evidence type="ECO:0000313" key="9">
    <source>
        <dbReference type="Proteomes" id="UP000078397"/>
    </source>
</evidence>
<dbReference type="STRING" id="1380566.A0A179F5L2"/>
<dbReference type="KEGG" id="pchm:VFPPC_06801"/>
<evidence type="ECO:0000256" key="4">
    <source>
        <dbReference type="ARBA" id="ARBA00022989"/>
    </source>
</evidence>
<gene>
    <name evidence="8" type="ORF">VFPPC_06801</name>
</gene>
<name>A0A179F5L2_METCM</name>
<keyword evidence="5 7" id="KW-0472">Membrane</keyword>
<feature type="transmembrane region" description="Helical" evidence="7">
    <location>
        <begin position="84"/>
        <end position="110"/>
    </location>
</feature>
<proteinExistence type="predicted"/>
<dbReference type="AlphaFoldDB" id="A0A179F5L2"/>
<evidence type="ECO:0000256" key="2">
    <source>
        <dbReference type="ARBA" id="ARBA00022448"/>
    </source>
</evidence>
<evidence type="ECO:0000256" key="1">
    <source>
        <dbReference type="ARBA" id="ARBA00004141"/>
    </source>
</evidence>
<keyword evidence="3 7" id="KW-0812">Transmembrane</keyword>
<comment type="subcellular location">
    <subcellularLocation>
        <location evidence="1">Membrane</location>
        <topology evidence="1">Multi-pass membrane protein</topology>
    </subcellularLocation>
</comment>
<feature type="transmembrane region" description="Helical" evidence="7">
    <location>
        <begin position="116"/>
        <end position="133"/>
    </location>
</feature>
<feature type="transmembrane region" description="Helical" evidence="7">
    <location>
        <begin position="357"/>
        <end position="378"/>
    </location>
</feature>
<keyword evidence="4 7" id="KW-1133">Transmembrane helix</keyword>
<organism evidence="8 9">
    <name type="scientific">Pochonia chlamydosporia 170</name>
    <dbReference type="NCBI Taxonomy" id="1380566"/>
    <lineage>
        <taxon>Eukaryota</taxon>
        <taxon>Fungi</taxon>
        <taxon>Dikarya</taxon>
        <taxon>Ascomycota</taxon>
        <taxon>Pezizomycotina</taxon>
        <taxon>Sordariomycetes</taxon>
        <taxon>Hypocreomycetidae</taxon>
        <taxon>Hypocreales</taxon>
        <taxon>Clavicipitaceae</taxon>
        <taxon>Pochonia</taxon>
    </lineage>
</organism>
<comment type="caution">
    <text evidence="8">The sequence shown here is derived from an EMBL/GenBank/DDBJ whole genome shotgun (WGS) entry which is preliminary data.</text>
</comment>
<dbReference type="GO" id="GO:0022857">
    <property type="term" value="F:transmembrane transporter activity"/>
    <property type="evidence" value="ECO:0007669"/>
    <property type="project" value="InterPro"/>
</dbReference>
<dbReference type="EMBL" id="LSBJ02000008">
    <property type="protein sequence ID" value="OAQ60692.1"/>
    <property type="molecule type" value="Genomic_DNA"/>
</dbReference>
<dbReference type="PANTHER" id="PTHR45649">
    <property type="entry name" value="AMINO-ACID PERMEASE BAT1"/>
    <property type="match status" value="1"/>
</dbReference>
<evidence type="ECO:0000256" key="7">
    <source>
        <dbReference type="SAM" id="Phobius"/>
    </source>
</evidence>
<dbReference type="RefSeq" id="XP_018138570.1">
    <property type="nucleotide sequence ID" value="XM_018285775.1"/>
</dbReference>
<dbReference type="OrthoDB" id="3257095at2759"/>
<protein>
    <submittedName>
        <fullName evidence="8">Amino acid permease 2</fullName>
    </submittedName>
</protein>